<organism evidence="7 8">
    <name type="scientific">Novosphingobium malaysiense</name>
    <dbReference type="NCBI Taxonomy" id="1348853"/>
    <lineage>
        <taxon>Bacteria</taxon>
        <taxon>Pseudomonadati</taxon>
        <taxon>Pseudomonadota</taxon>
        <taxon>Alphaproteobacteria</taxon>
        <taxon>Sphingomonadales</taxon>
        <taxon>Sphingomonadaceae</taxon>
        <taxon>Novosphingobium</taxon>
    </lineage>
</organism>
<dbReference type="GO" id="GO:0008202">
    <property type="term" value="P:steroid metabolic process"/>
    <property type="evidence" value="ECO:0007669"/>
    <property type="project" value="UniProtKB-ARBA"/>
</dbReference>
<keyword evidence="4" id="KW-0560">Oxidoreductase</keyword>
<comment type="cofactor">
    <cofactor evidence="1">
        <name>FAD</name>
        <dbReference type="ChEBI" id="CHEBI:57692"/>
    </cofactor>
</comment>
<dbReference type="Gene3D" id="3.90.700.10">
    <property type="entry name" value="Succinate dehydrogenase/fumarate reductase flavoprotein, catalytic domain"/>
    <property type="match status" value="1"/>
</dbReference>
<reference evidence="7 8" key="1">
    <citation type="submission" date="2014-10" db="EMBL/GenBank/DDBJ databases">
        <title>Genome sequence of Novosphingobium malaysiense MUSC 273(T).</title>
        <authorList>
            <person name="Lee L.-H."/>
        </authorList>
    </citation>
    <scope>NUCLEOTIDE SEQUENCE [LARGE SCALE GENOMIC DNA]</scope>
    <source>
        <strain evidence="7 8">MUSC 273</strain>
    </source>
</reference>
<dbReference type="InterPro" id="IPR050315">
    <property type="entry name" value="FAD-oxidoreductase_2"/>
</dbReference>
<gene>
    <name evidence="7" type="ORF">LK12_23170</name>
</gene>
<evidence type="ECO:0000256" key="3">
    <source>
        <dbReference type="ARBA" id="ARBA00022827"/>
    </source>
</evidence>
<feature type="region of interest" description="Disordered" evidence="5">
    <location>
        <begin position="64"/>
        <end position="93"/>
    </location>
</feature>
<keyword evidence="2" id="KW-0285">Flavoprotein</keyword>
<dbReference type="Gene3D" id="3.50.50.60">
    <property type="entry name" value="FAD/NAD(P)-binding domain"/>
    <property type="match status" value="2"/>
</dbReference>
<sequence length="558" mass="60766">MISANQTYDFIVVGSGGGSMCAALYLKSVGLNPLVLEKTEFIGGSTAMSGGVLWIPNNSLNREAGLQDSPEKGRQYLDTLTTSPDPGRGGTQARRHAFVDQGPEMIDFLRAQGIELLRADGYSDYYDDSPGGMAEGRAIVAKVFDVKRLGKEWASKLRLTGLTLPLTIREVCKIVLIKKTWEAKQIAMRMTLRQLQNKLFGKQLVGTGAALQGRMLEACVKAGAEIRINSPVCEFIMENGAVRGVVVRKDGSEERILSRYGVLINAGGFSHNPEMRARYQPEVKTLWSSANPGDTGEMIEETLRVGGSVDAMDESWWISTSMPPEHQGIWPLHITEIAKPHTIMVDAQGNRFCNEGASYMEVGQMQLARHRSGVEAIPGWMVFDSQYHKDYMTAGTMPGAKFPKKWLDSGYIQVADTLAELAGKCGIDASGLEKTVERFNGFARSGVDLDYHRGRRQYDRWFGDPTHKPSPSLGTLEKGPYYALKIYPGDVGTAGGIVADEFARALTPTNDIIENLYATGNSSAPVCGRYYVGPGTSIGASFTFGYIAAKHAAAKAGM</sequence>
<evidence type="ECO:0000256" key="2">
    <source>
        <dbReference type="ARBA" id="ARBA00022630"/>
    </source>
</evidence>
<evidence type="ECO:0000313" key="8">
    <source>
        <dbReference type="Proteomes" id="UP000031057"/>
    </source>
</evidence>
<dbReference type="Pfam" id="PF00890">
    <property type="entry name" value="FAD_binding_2"/>
    <property type="match status" value="1"/>
</dbReference>
<dbReference type="InterPro" id="IPR003953">
    <property type="entry name" value="FAD-dep_OxRdtase_2_FAD-bd"/>
</dbReference>
<dbReference type="PANTHER" id="PTHR43400:SF10">
    <property type="entry name" value="3-OXOSTEROID 1-DEHYDROGENASE"/>
    <property type="match status" value="1"/>
</dbReference>
<dbReference type="InterPro" id="IPR027477">
    <property type="entry name" value="Succ_DH/fumarate_Rdtase_cat_sf"/>
</dbReference>
<keyword evidence="3" id="KW-0274">FAD</keyword>
<dbReference type="RefSeq" id="WP_039290476.1">
    <property type="nucleotide sequence ID" value="NZ_JTDI01000011.1"/>
</dbReference>
<accession>A0A0B1ZIF9</accession>
<dbReference type="InterPro" id="IPR036188">
    <property type="entry name" value="FAD/NAD-bd_sf"/>
</dbReference>
<dbReference type="PANTHER" id="PTHR43400">
    <property type="entry name" value="FUMARATE REDUCTASE"/>
    <property type="match status" value="1"/>
</dbReference>
<evidence type="ECO:0000256" key="5">
    <source>
        <dbReference type="SAM" id="MobiDB-lite"/>
    </source>
</evidence>
<dbReference type="AlphaFoldDB" id="A0A0B1ZIF9"/>
<dbReference type="STRING" id="1348853.LK12_23170"/>
<keyword evidence="8" id="KW-1185">Reference proteome</keyword>
<evidence type="ECO:0000256" key="4">
    <source>
        <dbReference type="ARBA" id="ARBA00023002"/>
    </source>
</evidence>
<evidence type="ECO:0000259" key="6">
    <source>
        <dbReference type="Pfam" id="PF00890"/>
    </source>
</evidence>
<protein>
    <recommendedName>
        <fullName evidence="6">FAD-dependent oxidoreductase 2 FAD-binding domain-containing protein</fullName>
    </recommendedName>
</protein>
<proteinExistence type="predicted"/>
<dbReference type="EMBL" id="JTDI01000011">
    <property type="protein sequence ID" value="KHK88991.1"/>
    <property type="molecule type" value="Genomic_DNA"/>
</dbReference>
<evidence type="ECO:0000313" key="7">
    <source>
        <dbReference type="EMBL" id="KHK88991.1"/>
    </source>
</evidence>
<comment type="caution">
    <text evidence="7">The sequence shown here is derived from an EMBL/GenBank/DDBJ whole genome shotgun (WGS) entry which is preliminary data.</text>
</comment>
<dbReference type="Proteomes" id="UP000031057">
    <property type="component" value="Unassembled WGS sequence"/>
</dbReference>
<dbReference type="SUPFAM" id="SSF56425">
    <property type="entry name" value="Succinate dehydrogenase/fumarate reductase flavoprotein, catalytic domain"/>
    <property type="match status" value="1"/>
</dbReference>
<feature type="domain" description="FAD-dependent oxidoreductase 2 FAD-binding" evidence="6">
    <location>
        <begin position="9"/>
        <end position="538"/>
    </location>
</feature>
<dbReference type="GO" id="GO:0016491">
    <property type="term" value="F:oxidoreductase activity"/>
    <property type="evidence" value="ECO:0007669"/>
    <property type="project" value="UniProtKB-KW"/>
</dbReference>
<dbReference type="SUPFAM" id="SSF51905">
    <property type="entry name" value="FAD/NAD(P)-binding domain"/>
    <property type="match status" value="1"/>
</dbReference>
<evidence type="ECO:0000256" key="1">
    <source>
        <dbReference type="ARBA" id="ARBA00001974"/>
    </source>
</evidence>
<dbReference type="OrthoDB" id="3178130at2"/>
<name>A0A0B1ZIF9_9SPHN</name>